<dbReference type="InterPro" id="IPR035093">
    <property type="entry name" value="RelE/ParE_toxin_dom_sf"/>
</dbReference>
<dbReference type="Proteomes" id="UP000246077">
    <property type="component" value="Unassembled WGS sequence"/>
</dbReference>
<dbReference type="Gene3D" id="3.30.2310.20">
    <property type="entry name" value="RelE-like"/>
    <property type="match status" value="1"/>
</dbReference>
<dbReference type="AlphaFoldDB" id="A0A317E6K3"/>
<organism evidence="3 4">
    <name type="scientific">Zavarzinia compransoris</name>
    <dbReference type="NCBI Taxonomy" id="1264899"/>
    <lineage>
        <taxon>Bacteria</taxon>
        <taxon>Pseudomonadati</taxon>
        <taxon>Pseudomonadota</taxon>
        <taxon>Alphaproteobacteria</taxon>
        <taxon>Rhodospirillales</taxon>
        <taxon>Zavarziniaceae</taxon>
        <taxon>Zavarzinia</taxon>
    </lineage>
</organism>
<proteinExistence type="inferred from homology"/>
<gene>
    <name evidence="3" type="ORF">DKG75_07860</name>
</gene>
<reference evidence="4" key="1">
    <citation type="submission" date="2018-05" db="EMBL/GenBank/DDBJ databases">
        <title>Zavarzinia sp. HR-AS.</title>
        <authorList>
            <person name="Lee Y."/>
            <person name="Jeon C.O."/>
        </authorList>
    </citation>
    <scope>NUCLEOTIDE SEQUENCE [LARGE SCALE GENOMIC DNA]</scope>
    <source>
        <strain evidence="4">DSM 1231</strain>
    </source>
</reference>
<dbReference type="EMBL" id="QGLF01000002">
    <property type="protein sequence ID" value="PWR21890.1"/>
    <property type="molecule type" value="Genomic_DNA"/>
</dbReference>
<evidence type="ECO:0000256" key="1">
    <source>
        <dbReference type="ARBA" id="ARBA00006226"/>
    </source>
</evidence>
<dbReference type="RefSeq" id="WP_109920534.1">
    <property type="nucleotide sequence ID" value="NZ_QGLF01000002.1"/>
</dbReference>
<evidence type="ECO:0000256" key="2">
    <source>
        <dbReference type="ARBA" id="ARBA00022649"/>
    </source>
</evidence>
<dbReference type="Pfam" id="PF05016">
    <property type="entry name" value="ParE_toxin"/>
    <property type="match status" value="1"/>
</dbReference>
<accession>A0A317E6K3</accession>
<evidence type="ECO:0000313" key="3">
    <source>
        <dbReference type="EMBL" id="PWR21890.1"/>
    </source>
</evidence>
<comment type="similarity">
    <text evidence="1">Belongs to the RelE toxin family.</text>
</comment>
<dbReference type="InterPro" id="IPR051803">
    <property type="entry name" value="TA_system_RelE-like_toxin"/>
</dbReference>
<sequence length="98" mass="11409">MRKVTLRQRAAEDLIDIWTYIATDKPEAADRLLDALERRWAQLTRHPRLGVARDDIMPGLRHLVTGAYITLYLVDDGHIDILRVLHGRRRIDARTVRS</sequence>
<protein>
    <submittedName>
        <fullName evidence="3">Plasmid stabilization protein</fullName>
    </submittedName>
</protein>
<dbReference type="InterPro" id="IPR007712">
    <property type="entry name" value="RelE/ParE_toxin"/>
</dbReference>
<evidence type="ECO:0000313" key="4">
    <source>
        <dbReference type="Proteomes" id="UP000246077"/>
    </source>
</evidence>
<dbReference type="PANTHER" id="PTHR33755">
    <property type="entry name" value="TOXIN PARE1-RELATED"/>
    <property type="match status" value="1"/>
</dbReference>
<dbReference type="OrthoDB" id="8369899at2"/>
<keyword evidence="4" id="KW-1185">Reference proteome</keyword>
<name>A0A317E6K3_9PROT</name>
<keyword evidence="2" id="KW-1277">Toxin-antitoxin system</keyword>
<comment type="caution">
    <text evidence="3">The sequence shown here is derived from an EMBL/GenBank/DDBJ whole genome shotgun (WGS) entry which is preliminary data.</text>
</comment>